<evidence type="ECO:0000313" key="2">
    <source>
        <dbReference type="Proteomes" id="UP000637061"/>
    </source>
</evidence>
<organism evidence="1 2">
    <name type="scientific">Pseudomonas putida</name>
    <name type="common">Arthrobacter siderocapsulatus</name>
    <dbReference type="NCBI Taxonomy" id="303"/>
    <lineage>
        <taxon>Bacteria</taxon>
        <taxon>Pseudomonadati</taxon>
        <taxon>Pseudomonadota</taxon>
        <taxon>Gammaproteobacteria</taxon>
        <taxon>Pseudomonadales</taxon>
        <taxon>Pseudomonadaceae</taxon>
        <taxon>Pseudomonas</taxon>
    </lineage>
</organism>
<accession>A0A8I1EB40</accession>
<reference evidence="1" key="1">
    <citation type="submission" date="2020-12" db="EMBL/GenBank/DDBJ databases">
        <title>Enhanced detection system for hospital associated transmission using whole genome sequencing surveillance.</title>
        <authorList>
            <person name="Harrison L.H."/>
            <person name="Van Tyne D."/>
            <person name="Marsh J.W."/>
            <person name="Griffith M.P."/>
            <person name="Snyder D.J."/>
            <person name="Cooper V.S."/>
            <person name="Mustapha M."/>
        </authorList>
    </citation>
    <scope>NUCLEOTIDE SEQUENCE</scope>
    <source>
        <strain evidence="1">PSB00042</strain>
    </source>
</reference>
<dbReference type="EMBL" id="JAEHTE010000002">
    <property type="protein sequence ID" value="MBI6883230.1"/>
    <property type="molecule type" value="Genomic_DNA"/>
</dbReference>
<protein>
    <submittedName>
        <fullName evidence="1">Uncharacterized protein</fullName>
    </submittedName>
</protein>
<dbReference type="Proteomes" id="UP000637061">
    <property type="component" value="Unassembled WGS sequence"/>
</dbReference>
<gene>
    <name evidence="1" type="ORF">JEU22_04830</name>
</gene>
<name>A0A8I1EB40_PSEPU</name>
<sequence length="193" mass="22397">MNLLEAARKVDRSDSNKATPDPHGLSDKLALHIHNYDWVEVTTAIQEFWVTRRLDCDEEVGIKAGFVDGELSFIWKQTGRRSPGEYFFVSQEAANRLRLRLFELCSRDFKSDLLDVSEEIPELYTAHHGNQIVVEKGVYQGQAVTHKPSDYYRMDDYDIYVTIDETQEKVKIPCSEFQMPIHTVTEDVRRSHD</sequence>
<dbReference type="RefSeq" id="WP_198746844.1">
    <property type="nucleotide sequence ID" value="NZ_JAEHTE010000002.1"/>
</dbReference>
<proteinExistence type="predicted"/>
<dbReference type="AlphaFoldDB" id="A0A8I1EB40"/>
<evidence type="ECO:0000313" key="1">
    <source>
        <dbReference type="EMBL" id="MBI6883230.1"/>
    </source>
</evidence>
<comment type="caution">
    <text evidence="1">The sequence shown here is derived from an EMBL/GenBank/DDBJ whole genome shotgun (WGS) entry which is preliminary data.</text>
</comment>